<dbReference type="PANTHER" id="PTHR13678">
    <property type="entry name" value="VACUOLAR PROTEIN SORTING-ASSOCIATED PROTEIN 37"/>
    <property type="match status" value="1"/>
</dbReference>
<keyword evidence="3 7" id="KW-0813">Transport</keyword>
<dbReference type="Gene3D" id="1.10.287.660">
    <property type="entry name" value="Helix hairpin bin"/>
    <property type="match status" value="1"/>
</dbReference>
<evidence type="ECO:0000256" key="6">
    <source>
        <dbReference type="ARBA" id="ARBA00025010"/>
    </source>
</evidence>
<dbReference type="Pfam" id="PF07200">
    <property type="entry name" value="Mod_r"/>
    <property type="match status" value="1"/>
</dbReference>
<dbReference type="GO" id="GO:0031902">
    <property type="term" value="C:late endosome membrane"/>
    <property type="evidence" value="ECO:0007669"/>
    <property type="project" value="UniProtKB-SubCell"/>
</dbReference>
<dbReference type="EMBL" id="HBUF01271062">
    <property type="protein sequence ID" value="CAG6685179.1"/>
    <property type="molecule type" value="Transcribed_RNA"/>
</dbReference>
<protein>
    <submittedName>
        <fullName evidence="10">Vacuolar protein sorting-associated protein 37B</fullName>
    </submittedName>
</protein>
<keyword evidence="8" id="KW-0175">Coiled coil</keyword>
<dbReference type="PROSITE" id="PS51314">
    <property type="entry name" value="VPS37_C"/>
    <property type="match status" value="1"/>
</dbReference>
<evidence type="ECO:0000256" key="5">
    <source>
        <dbReference type="ARBA" id="ARBA00022927"/>
    </source>
</evidence>
<dbReference type="GO" id="GO:0000813">
    <property type="term" value="C:ESCRT I complex"/>
    <property type="evidence" value="ECO:0007669"/>
    <property type="project" value="TreeGrafter"/>
</dbReference>
<name>A0A8D8ZJF4_9HEMI</name>
<organism evidence="10">
    <name type="scientific">Cacopsylla melanoneura</name>
    <dbReference type="NCBI Taxonomy" id="428564"/>
    <lineage>
        <taxon>Eukaryota</taxon>
        <taxon>Metazoa</taxon>
        <taxon>Ecdysozoa</taxon>
        <taxon>Arthropoda</taxon>
        <taxon>Hexapoda</taxon>
        <taxon>Insecta</taxon>
        <taxon>Pterygota</taxon>
        <taxon>Neoptera</taxon>
        <taxon>Paraneoptera</taxon>
        <taxon>Hemiptera</taxon>
        <taxon>Sternorrhyncha</taxon>
        <taxon>Psylloidea</taxon>
        <taxon>Psyllidae</taxon>
        <taxon>Psyllinae</taxon>
        <taxon>Cacopsylla</taxon>
    </lineage>
</organism>
<feature type="domain" description="VPS37 C-terminal" evidence="9">
    <location>
        <begin position="84"/>
        <end position="173"/>
    </location>
</feature>
<dbReference type="EMBL" id="HBUF01156359">
    <property type="protein sequence ID" value="CAG6649209.1"/>
    <property type="molecule type" value="Transcribed_RNA"/>
</dbReference>
<dbReference type="InterPro" id="IPR009851">
    <property type="entry name" value="Mod_r"/>
</dbReference>
<evidence type="ECO:0000313" key="10">
    <source>
        <dbReference type="EMBL" id="CAG6748789.1"/>
    </source>
</evidence>
<evidence type="ECO:0000256" key="3">
    <source>
        <dbReference type="ARBA" id="ARBA00022448"/>
    </source>
</evidence>
<dbReference type="PANTHER" id="PTHR13678:SF27">
    <property type="entry name" value="LD45836P"/>
    <property type="match status" value="1"/>
</dbReference>
<evidence type="ECO:0000256" key="8">
    <source>
        <dbReference type="SAM" id="Coils"/>
    </source>
</evidence>
<keyword evidence="5 7" id="KW-0653">Protein transport</keyword>
<reference evidence="10" key="1">
    <citation type="submission" date="2021-05" db="EMBL/GenBank/DDBJ databases">
        <authorList>
            <person name="Alioto T."/>
            <person name="Alioto T."/>
            <person name="Gomez Garrido J."/>
        </authorList>
    </citation>
    <scope>NUCLEOTIDE SEQUENCE</scope>
</reference>
<dbReference type="InterPro" id="IPR029012">
    <property type="entry name" value="Helix_hairpin_bin_sf"/>
</dbReference>
<dbReference type="EMBL" id="HBUF01271061">
    <property type="protein sequence ID" value="CAG6685178.1"/>
    <property type="molecule type" value="Transcribed_RNA"/>
</dbReference>
<evidence type="ECO:0000256" key="4">
    <source>
        <dbReference type="ARBA" id="ARBA00022753"/>
    </source>
</evidence>
<proteinExistence type="inferred from homology"/>
<dbReference type="GO" id="GO:0043162">
    <property type="term" value="P:ubiquitin-dependent protein catabolic process via the multivesicular body sorting pathway"/>
    <property type="evidence" value="ECO:0007669"/>
    <property type="project" value="TreeGrafter"/>
</dbReference>
<dbReference type="InterPro" id="IPR037202">
    <property type="entry name" value="ESCRT_assembly_dom"/>
</dbReference>
<dbReference type="SUPFAM" id="SSF140111">
    <property type="entry name" value="Endosomal sorting complex assembly domain"/>
    <property type="match status" value="1"/>
</dbReference>
<dbReference type="GO" id="GO:0006623">
    <property type="term" value="P:protein targeting to vacuole"/>
    <property type="evidence" value="ECO:0007669"/>
    <property type="project" value="TreeGrafter"/>
</dbReference>
<dbReference type="EMBL" id="HBUF01520542">
    <property type="protein sequence ID" value="CAG6748788.1"/>
    <property type="molecule type" value="Transcribed_RNA"/>
</dbReference>
<comment type="subcellular location">
    <subcellularLocation>
        <location evidence="1">Late endosome membrane</location>
        <topology evidence="1">Peripheral membrane protein</topology>
    </subcellularLocation>
</comment>
<evidence type="ECO:0000256" key="2">
    <source>
        <dbReference type="ARBA" id="ARBA00007617"/>
    </source>
</evidence>
<sequence length="231" mass="25705">MENLETLLQHLDIAELKELVNDEETFNNFTKEAAANATKDSDEQKQMLIASNKSLAEFNLTQEEDLFEKKSQLKELNQQLVELSKLVEEKVTLIKNHKNNVSADTVLALLQTAASETEEESEKIPEAFLDGSMELDKFLETFTPKRILMHMRRIKADKMAEMLSKRNSFSSTHNNFSNGGSNSFGGVGGYPNLPVPGAVPYPVGGTGMPLPHIPMTPYPSIPTMPSPSYPF</sequence>
<evidence type="ECO:0000259" key="9">
    <source>
        <dbReference type="PROSITE" id="PS51314"/>
    </source>
</evidence>
<dbReference type="AlphaFoldDB" id="A0A8D8ZJF4"/>
<dbReference type="EMBL" id="HBUF01520543">
    <property type="protein sequence ID" value="CAG6748789.1"/>
    <property type="molecule type" value="Transcribed_RNA"/>
</dbReference>
<feature type="coiled-coil region" evidence="8">
    <location>
        <begin position="59"/>
        <end position="93"/>
    </location>
</feature>
<accession>A0A8D8ZJF4</accession>
<dbReference type="GO" id="GO:0006612">
    <property type="term" value="P:protein targeting to membrane"/>
    <property type="evidence" value="ECO:0007669"/>
    <property type="project" value="TreeGrafter"/>
</dbReference>
<comment type="similarity">
    <text evidence="2">Belongs to the VPS37 family.</text>
</comment>
<evidence type="ECO:0000256" key="1">
    <source>
        <dbReference type="ARBA" id="ARBA00004633"/>
    </source>
</evidence>
<evidence type="ECO:0000256" key="7">
    <source>
        <dbReference type="PROSITE-ProRule" id="PRU00646"/>
    </source>
</evidence>
<keyword evidence="4" id="KW-0967">Endosome</keyword>
<comment type="function">
    <text evidence="6">Component of the ESCRT-I complex, a regulator of vesicular trafficking process. Required for the sorting of endocytic ubiquitinated cargos into multivesicular bodies. May be involved in cell growth and differentiation.</text>
</comment>